<dbReference type="AlphaFoldDB" id="A0A7W0IDV5"/>
<sequence length="63" mass="6998">MSFYVSLTCDVPDTEVGPCMSEDSGPGAPQSATAARRILQRQGWHRTRDGRDICPDCWEAGRR</sequence>
<dbReference type="RefSeq" id="WP_181662545.1">
    <property type="nucleotide sequence ID" value="NZ_JACEHE010000050.1"/>
</dbReference>
<evidence type="ECO:0000313" key="2">
    <source>
        <dbReference type="Proteomes" id="UP000545761"/>
    </source>
</evidence>
<protein>
    <submittedName>
        <fullName evidence="1">Uncharacterized protein</fullName>
    </submittedName>
</protein>
<organism evidence="1 2">
    <name type="scientific">Streptomyces himalayensis subsp. himalayensis</name>
    <dbReference type="NCBI Taxonomy" id="2756131"/>
    <lineage>
        <taxon>Bacteria</taxon>
        <taxon>Bacillati</taxon>
        <taxon>Actinomycetota</taxon>
        <taxon>Actinomycetes</taxon>
        <taxon>Kitasatosporales</taxon>
        <taxon>Streptomycetaceae</taxon>
        <taxon>Streptomyces</taxon>
        <taxon>Streptomyces himalayensis</taxon>
    </lineage>
</organism>
<name>A0A7W0IDV5_9ACTN</name>
<comment type="caution">
    <text evidence="1">The sequence shown here is derived from an EMBL/GenBank/DDBJ whole genome shotgun (WGS) entry which is preliminary data.</text>
</comment>
<accession>A0A7W0IDV5</accession>
<proteinExistence type="predicted"/>
<dbReference type="Proteomes" id="UP000545761">
    <property type="component" value="Unassembled WGS sequence"/>
</dbReference>
<dbReference type="EMBL" id="JACEHE010000050">
    <property type="protein sequence ID" value="MBA2951634.1"/>
    <property type="molecule type" value="Genomic_DNA"/>
</dbReference>
<reference evidence="1 2" key="1">
    <citation type="submission" date="2020-07" db="EMBL/GenBank/DDBJ databases">
        <title>Streptomyces isolated from Indian soil.</title>
        <authorList>
            <person name="Mandal S."/>
            <person name="Maiti P.K."/>
        </authorList>
    </citation>
    <scope>NUCLEOTIDE SEQUENCE [LARGE SCALE GENOMIC DNA]</scope>
    <source>
        <strain evidence="1 2">PSKA28</strain>
    </source>
</reference>
<gene>
    <name evidence="1" type="ORF">H1D24_39245</name>
</gene>
<evidence type="ECO:0000313" key="1">
    <source>
        <dbReference type="EMBL" id="MBA2951634.1"/>
    </source>
</evidence>